<dbReference type="Pfam" id="PF00038">
    <property type="entry name" value="Filament"/>
    <property type="match status" value="1"/>
</dbReference>
<dbReference type="AlphaFoldDB" id="A0A3B4EMY9"/>
<dbReference type="Ensembl" id="ENSPNAT00000031292.2">
    <property type="protein sequence ID" value="ENSPNAP00000036541.2"/>
    <property type="gene ID" value="ENSPNAG00000027469.2"/>
</dbReference>
<reference evidence="6" key="2">
    <citation type="submission" date="2025-08" db="UniProtKB">
        <authorList>
            <consortium name="Ensembl"/>
        </authorList>
    </citation>
    <scope>IDENTIFICATION</scope>
</reference>
<dbReference type="SMART" id="SM01391">
    <property type="entry name" value="Filament"/>
    <property type="match status" value="1"/>
</dbReference>
<dbReference type="GO" id="GO:0005200">
    <property type="term" value="F:structural constituent of cytoskeleton"/>
    <property type="evidence" value="ECO:0007669"/>
    <property type="project" value="TreeGrafter"/>
</dbReference>
<dbReference type="FunFam" id="1.20.5.1160:FF:000001">
    <property type="entry name" value="Keratin type II"/>
    <property type="match status" value="1"/>
</dbReference>
<evidence type="ECO:0000256" key="2">
    <source>
        <dbReference type="ARBA" id="ARBA00023054"/>
    </source>
</evidence>
<dbReference type="GO" id="GO:0033693">
    <property type="term" value="P:neurofilament bundle assembly"/>
    <property type="evidence" value="ECO:0007669"/>
    <property type="project" value="TreeGrafter"/>
</dbReference>
<dbReference type="GO" id="GO:0005882">
    <property type="term" value="C:intermediate filament"/>
    <property type="evidence" value="ECO:0007669"/>
    <property type="project" value="UniProtKB-KW"/>
</dbReference>
<sequence>CSNIFMRAGGSASSLTMERLLKSPSRKREGQRYSLQARPSRASAISVSAGLATARSRANGALRGEYGAAPKAGDIYDFPYHLSGEIIPVKVTNEKELLRGLNDRFAAFIEKVRHLENQNRALEQEIEAIRLKAQSSAALSKEYDPEMKELREQVREMTVQKHQVGLSLQSLHDEFNSLREKCEQEARERAEAEESVRALKKFISEAHVAKEELDRKASALADEIGFLKKNHEAEVAEIVVQIQESQVRQDMNGFGRGDITAALRDIRLQLEGHAAVCDIQPADERFRAHVAQLTRAAEINRETLMATKAEIGDYRRQLQTRNVELDSVKGTREALERQLYDLEQRHKAEIHHYQDTIRELEHELKNTRYDMSSHVQEYQDLLNVKMALDSEIYSYRKLLEGEESRYSILSDAHVSISDTGSEDGSGVGEGAKSEKVSTEEEDAGKAAQNEVQSEEKEA</sequence>
<reference evidence="6" key="3">
    <citation type="submission" date="2025-09" db="UniProtKB">
        <authorList>
            <consortium name="Ensembl"/>
        </authorList>
    </citation>
    <scope>IDENTIFICATION</scope>
</reference>
<keyword evidence="7" id="KW-1185">Reference proteome</keyword>
<feature type="domain" description="IF rod" evidence="5">
    <location>
        <begin position="94"/>
        <end position="406"/>
    </location>
</feature>
<evidence type="ECO:0000256" key="3">
    <source>
        <dbReference type="SAM" id="Coils"/>
    </source>
</evidence>
<accession>A0A3B4EMY9</accession>
<protein>
    <submittedName>
        <fullName evidence="6">Si:dkey-27m7.4</fullName>
    </submittedName>
</protein>
<dbReference type="SUPFAM" id="SSF64593">
    <property type="entry name" value="Intermediate filament protein, coiled coil region"/>
    <property type="match status" value="2"/>
</dbReference>
<evidence type="ECO:0000259" key="5">
    <source>
        <dbReference type="PROSITE" id="PS51842"/>
    </source>
</evidence>
<dbReference type="InterPro" id="IPR002957">
    <property type="entry name" value="Keratin_I"/>
</dbReference>
<feature type="coiled-coil region" evidence="3">
    <location>
        <begin position="168"/>
        <end position="230"/>
    </location>
</feature>
<dbReference type="FunFam" id="1.20.5.170:FF:000002">
    <property type="entry name" value="Type I keratin KA11"/>
    <property type="match status" value="1"/>
</dbReference>
<dbReference type="STRING" id="42514.ENSPNAP00000036541"/>
<proteinExistence type="predicted"/>
<reference evidence="6 7" key="1">
    <citation type="submission" date="2020-10" db="EMBL/GenBank/DDBJ databases">
        <title>Pygocentrus nattereri (red-bellied piranha) genome, fPygNat1, primary haplotype.</title>
        <authorList>
            <person name="Myers G."/>
            <person name="Meyer A."/>
            <person name="Karagic N."/>
            <person name="Pippel M."/>
            <person name="Winkler S."/>
            <person name="Tracey A."/>
            <person name="Wood J."/>
            <person name="Formenti G."/>
            <person name="Howe K."/>
            <person name="Fedrigo O."/>
            <person name="Jarvis E.D."/>
        </authorList>
    </citation>
    <scope>NUCLEOTIDE SEQUENCE [LARGE SCALE GENOMIC DNA]</scope>
</reference>
<organism evidence="6 7">
    <name type="scientific">Pygocentrus nattereri</name>
    <name type="common">Red-bellied piranha</name>
    <dbReference type="NCBI Taxonomy" id="42514"/>
    <lineage>
        <taxon>Eukaryota</taxon>
        <taxon>Metazoa</taxon>
        <taxon>Chordata</taxon>
        <taxon>Craniata</taxon>
        <taxon>Vertebrata</taxon>
        <taxon>Euteleostomi</taxon>
        <taxon>Actinopterygii</taxon>
        <taxon>Neopterygii</taxon>
        <taxon>Teleostei</taxon>
        <taxon>Ostariophysi</taxon>
        <taxon>Characiformes</taxon>
        <taxon>Characoidei</taxon>
        <taxon>Pygocentrus</taxon>
    </lineage>
</organism>
<dbReference type="InterPro" id="IPR039008">
    <property type="entry name" value="IF_rod_dom"/>
</dbReference>
<dbReference type="PRINTS" id="PR01248">
    <property type="entry name" value="TYPE1KERATIN"/>
</dbReference>
<dbReference type="Gene3D" id="1.20.5.500">
    <property type="entry name" value="Single helix bin"/>
    <property type="match status" value="1"/>
</dbReference>
<feature type="region of interest" description="Disordered" evidence="4">
    <location>
        <begin position="416"/>
        <end position="458"/>
    </location>
</feature>
<evidence type="ECO:0000256" key="1">
    <source>
        <dbReference type="ARBA" id="ARBA00022754"/>
    </source>
</evidence>
<dbReference type="PANTHER" id="PTHR45652:SF10">
    <property type="entry name" value="NEUROFILAMENT MEDIUM POLYPEPTIDE ISOFORM X1"/>
    <property type="match status" value="1"/>
</dbReference>
<dbReference type="GO" id="GO:0030424">
    <property type="term" value="C:axon"/>
    <property type="evidence" value="ECO:0007669"/>
    <property type="project" value="TreeGrafter"/>
</dbReference>
<feature type="coiled-coil region" evidence="3">
    <location>
        <begin position="98"/>
        <end position="132"/>
    </location>
</feature>
<dbReference type="PROSITE" id="PS51842">
    <property type="entry name" value="IF_ROD_2"/>
    <property type="match status" value="1"/>
</dbReference>
<dbReference type="OMA" id="SHVQEYQ"/>
<dbReference type="Gene3D" id="1.20.5.1160">
    <property type="entry name" value="Vasodilator-stimulated phosphoprotein"/>
    <property type="match status" value="1"/>
</dbReference>
<dbReference type="Proteomes" id="UP001501920">
    <property type="component" value="Chromosome 5"/>
</dbReference>
<keyword evidence="2 3" id="KW-0175">Coiled coil</keyword>
<dbReference type="Gene3D" id="1.20.5.170">
    <property type="match status" value="1"/>
</dbReference>
<evidence type="ECO:0000313" key="7">
    <source>
        <dbReference type="Proteomes" id="UP001501920"/>
    </source>
</evidence>
<evidence type="ECO:0000313" key="6">
    <source>
        <dbReference type="Ensembl" id="ENSPNAP00000036541.2"/>
    </source>
</evidence>
<name>A0A3B4EMY9_PYGNA</name>
<feature type="coiled-coil region" evidence="3">
    <location>
        <begin position="325"/>
        <end position="377"/>
    </location>
</feature>
<dbReference type="GO" id="GO:0099160">
    <property type="term" value="C:postsynaptic intermediate filament cytoskeleton"/>
    <property type="evidence" value="ECO:0007669"/>
    <property type="project" value="TreeGrafter"/>
</dbReference>
<evidence type="ECO:0000256" key="4">
    <source>
        <dbReference type="SAM" id="MobiDB-lite"/>
    </source>
</evidence>
<keyword evidence="1" id="KW-0403">Intermediate filament</keyword>
<dbReference type="GO" id="GO:0005737">
    <property type="term" value="C:cytoplasm"/>
    <property type="evidence" value="ECO:0007669"/>
    <property type="project" value="TreeGrafter"/>
</dbReference>
<dbReference type="InterPro" id="IPR050405">
    <property type="entry name" value="Intermediate_filament"/>
</dbReference>
<dbReference type="GeneTree" id="ENSGT00940000161685"/>
<dbReference type="PANTHER" id="PTHR45652">
    <property type="entry name" value="GLIAL FIBRILLARY ACIDIC PROTEIN"/>
    <property type="match status" value="1"/>
</dbReference>